<feature type="domain" description="Ubiquitin-like protease family profile" evidence="5">
    <location>
        <begin position="223"/>
        <end position="425"/>
    </location>
</feature>
<dbReference type="HOGENOM" id="CLU_458681_0_0_1"/>
<dbReference type="GO" id="GO:0019783">
    <property type="term" value="F:ubiquitin-like protein peptidase activity"/>
    <property type="evidence" value="ECO:0007669"/>
    <property type="project" value="UniProtKB-ARBA"/>
</dbReference>
<dbReference type="GO" id="GO:0006508">
    <property type="term" value="P:proteolysis"/>
    <property type="evidence" value="ECO:0007669"/>
    <property type="project" value="UniProtKB-KW"/>
</dbReference>
<feature type="region of interest" description="Disordered" evidence="4">
    <location>
        <begin position="568"/>
        <end position="595"/>
    </location>
</feature>
<dbReference type="PROSITE" id="PS50600">
    <property type="entry name" value="ULP_PROTEASE"/>
    <property type="match status" value="1"/>
</dbReference>
<reference evidence="6 7" key="1">
    <citation type="submission" date="2014-06" db="EMBL/GenBank/DDBJ databases">
        <title>Evolutionary Origins and Diversification of the Mycorrhizal Mutualists.</title>
        <authorList>
            <consortium name="DOE Joint Genome Institute"/>
            <consortium name="Mycorrhizal Genomics Consortium"/>
            <person name="Kohler A."/>
            <person name="Kuo A."/>
            <person name="Nagy L.G."/>
            <person name="Floudas D."/>
            <person name="Copeland A."/>
            <person name="Barry K.W."/>
            <person name="Cichocki N."/>
            <person name="Veneault-Fourrey C."/>
            <person name="LaButti K."/>
            <person name="Lindquist E.A."/>
            <person name="Lipzen A."/>
            <person name="Lundell T."/>
            <person name="Morin E."/>
            <person name="Murat C."/>
            <person name="Riley R."/>
            <person name="Ohm R."/>
            <person name="Sun H."/>
            <person name="Tunlid A."/>
            <person name="Henrissat B."/>
            <person name="Grigoriev I.V."/>
            <person name="Hibbett D.S."/>
            <person name="Martin F."/>
        </authorList>
    </citation>
    <scope>NUCLEOTIDE SEQUENCE [LARGE SCALE GENOMIC DNA]</scope>
    <source>
        <strain evidence="6 7">SS14</strain>
    </source>
</reference>
<dbReference type="Proteomes" id="UP000054279">
    <property type="component" value="Unassembled WGS sequence"/>
</dbReference>
<dbReference type="InterPro" id="IPR003653">
    <property type="entry name" value="Peptidase_C48_C"/>
</dbReference>
<dbReference type="SUPFAM" id="SSF54001">
    <property type="entry name" value="Cysteine proteinases"/>
    <property type="match status" value="1"/>
</dbReference>
<keyword evidence="3" id="KW-0378">Hydrolase</keyword>
<gene>
    <name evidence="6" type="ORF">M422DRAFT_257363</name>
</gene>
<evidence type="ECO:0000256" key="2">
    <source>
        <dbReference type="ARBA" id="ARBA00022670"/>
    </source>
</evidence>
<dbReference type="AlphaFoldDB" id="A0A0C9UXZ4"/>
<keyword evidence="2" id="KW-0645">Protease</keyword>
<comment type="similarity">
    <text evidence="1">Belongs to the peptidase C48 family.</text>
</comment>
<dbReference type="GO" id="GO:0008234">
    <property type="term" value="F:cysteine-type peptidase activity"/>
    <property type="evidence" value="ECO:0007669"/>
    <property type="project" value="InterPro"/>
</dbReference>
<sequence length="595" mass="66180">MRPLTERAYLQQVMNDGIWLDDVGDEDGDDQPPRWLADEAVRACIPALLECDRVREERERLREEESSLRMWLQEEQSKLRMTLDKLKDSPDMAYQIELQLGELWNVSQHWQHSLDRYGFDASTWLAGPDKPDYLCRIGADRPSTADDGLPSDDDAPTISNASDSGSSVGEEDEEVLLELVEEEVRRNVRIGVEQEDKLLEEPELDVGRSISGQTYGELAEGPLLGFLEDVSKLTAERILRNGVSCGRFTSDADCVQRLTSGDRWFDGSIISVVGEALVAGSISAPKATHVTPRVLDRLEQLLENNVPAVRDEVVPFILKHVGEIATSQDKIWLLPAHVPNHWTLVAIDFQQDSIRFHDSLPARIGAERDEKRVRGGVQELLRFVWSHKRPGEEPPELKWVSELRGRRQKNGYDCGAFTLADMATYIRWGIASSWVQDDMKAWRASIVAFLSELPKVVRLVGPGRNRTKDAGLAIDMDAEGVIGLLEGLILVVEELLTVSGAPETVLDSMAGLLTPHMDDTPSRGAPPVHMVIRDLRRIGIEELLAVFDTVVGAPMRSATPFRELLRGAGAPKWPSTDLPGSQDAGPAQLRHSSPP</sequence>
<name>A0A0C9UXZ4_SPHS4</name>
<evidence type="ECO:0000256" key="1">
    <source>
        <dbReference type="ARBA" id="ARBA00005234"/>
    </source>
</evidence>
<evidence type="ECO:0000256" key="4">
    <source>
        <dbReference type="SAM" id="MobiDB-lite"/>
    </source>
</evidence>
<dbReference type="InterPro" id="IPR038765">
    <property type="entry name" value="Papain-like_cys_pep_sf"/>
</dbReference>
<evidence type="ECO:0000259" key="5">
    <source>
        <dbReference type="PROSITE" id="PS50600"/>
    </source>
</evidence>
<accession>A0A0C9UXZ4</accession>
<dbReference type="Pfam" id="PF02902">
    <property type="entry name" value="Peptidase_C48"/>
    <property type="match status" value="1"/>
</dbReference>
<keyword evidence="7" id="KW-1185">Reference proteome</keyword>
<organism evidence="6 7">
    <name type="scientific">Sphaerobolus stellatus (strain SS14)</name>
    <dbReference type="NCBI Taxonomy" id="990650"/>
    <lineage>
        <taxon>Eukaryota</taxon>
        <taxon>Fungi</taxon>
        <taxon>Dikarya</taxon>
        <taxon>Basidiomycota</taxon>
        <taxon>Agaricomycotina</taxon>
        <taxon>Agaricomycetes</taxon>
        <taxon>Phallomycetidae</taxon>
        <taxon>Geastrales</taxon>
        <taxon>Sphaerobolaceae</taxon>
        <taxon>Sphaerobolus</taxon>
    </lineage>
</organism>
<evidence type="ECO:0000256" key="3">
    <source>
        <dbReference type="ARBA" id="ARBA00022801"/>
    </source>
</evidence>
<evidence type="ECO:0000313" key="7">
    <source>
        <dbReference type="Proteomes" id="UP000054279"/>
    </source>
</evidence>
<feature type="region of interest" description="Disordered" evidence="4">
    <location>
        <begin position="138"/>
        <end position="173"/>
    </location>
</feature>
<protein>
    <recommendedName>
        <fullName evidence="5">Ubiquitin-like protease family profile domain-containing protein</fullName>
    </recommendedName>
</protein>
<dbReference type="EMBL" id="KN837149">
    <property type="protein sequence ID" value="KIJ39769.1"/>
    <property type="molecule type" value="Genomic_DNA"/>
</dbReference>
<evidence type="ECO:0000313" key="6">
    <source>
        <dbReference type="EMBL" id="KIJ39769.1"/>
    </source>
</evidence>
<dbReference type="OrthoDB" id="2976051at2759"/>
<dbReference type="Gene3D" id="3.40.395.10">
    <property type="entry name" value="Adenoviral Proteinase, Chain A"/>
    <property type="match status" value="1"/>
</dbReference>
<proteinExistence type="inferred from homology"/>